<reference evidence="3" key="1">
    <citation type="submission" date="2017-02" db="UniProtKB">
        <authorList>
            <consortium name="WormBaseParasite"/>
        </authorList>
    </citation>
    <scope>IDENTIFICATION</scope>
</reference>
<sequence>NLPITQSHPFGSKVSKYKVTKSSHQSCVCPCVYTKSSGMNYRCSWPNRPTTSPMTSCTCPHTFDHSSFPIRQVQSPTPVHTRCTFCTNAKNYTVDGKIAQLFGESTRGLIYYYY</sequence>
<dbReference type="Proteomes" id="UP000278627">
    <property type="component" value="Unassembled WGS sequence"/>
</dbReference>
<evidence type="ECO:0000313" key="1">
    <source>
        <dbReference type="EMBL" id="VDN88932.1"/>
    </source>
</evidence>
<gene>
    <name evidence="1" type="ORF">BPAG_LOCUS7746</name>
</gene>
<dbReference type="EMBL" id="UZAD01009336">
    <property type="protein sequence ID" value="VDN88932.1"/>
    <property type="molecule type" value="Genomic_DNA"/>
</dbReference>
<dbReference type="AlphaFoldDB" id="A0A0N4THU5"/>
<protein>
    <submittedName>
        <fullName evidence="3">Headcase domain-containing protein</fullName>
    </submittedName>
</protein>
<evidence type="ECO:0000313" key="3">
    <source>
        <dbReference type="WBParaSite" id="BPAG_0000778401-mRNA-1"/>
    </source>
</evidence>
<dbReference type="WBParaSite" id="BPAG_0000778401-mRNA-1">
    <property type="protein sequence ID" value="BPAG_0000778401-mRNA-1"/>
    <property type="gene ID" value="BPAG_0000778401"/>
</dbReference>
<organism evidence="3">
    <name type="scientific">Brugia pahangi</name>
    <name type="common">Filarial nematode worm</name>
    <dbReference type="NCBI Taxonomy" id="6280"/>
    <lineage>
        <taxon>Eukaryota</taxon>
        <taxon>Metazoa</taxon>
        <taxon>Ecdysozoa</taxon>
        <taxon>Nematoda</taxon>
        <taxon>Chromadorea</taxon>
        <taxon>Rhabditida</taxon>
        <taxon>Spirurina</taxon>
        <taxon>Spiruromorpha</taxon>
        <taxon>Filarioidea</taxon>
        <taxon>Onchocercidae</taxon>
        <taxon>Brugia</taxon>
    </lineage>
</organism>
<evidence type="ECO:0000313" key="2">
    <source>
        <dbReference type="Proteomes" id="UP000278627"/>
    </source>
</evidence>
<proteinExistence type="predicted"/>
<accession>A0A0N4THU5</accession>
<reference evidence="1 2" key="2">
    <citation type="submission" date="2018-11" db="EMBL/GenBank/DDBJ databases">
        <authorList>
            <consortium name="Pathogen Informatics"/>
        </authorList>
    </citation>
    <scope>NUCLEOTIDE SEQUENCE [LARGE SCALE GENOMIC DNA]</scope>
</reference>
<keyword evidence="2" id="KW-1185">Reference proteome</keyword>
<name>A0A0N4THU5_BRUPA</name>